<accession>A0A075FX95</accession>
<dbReference type="GO" id="GO:0006189">
    <property type="term" value="P:'de novo' IMP biosynthetic process"/>
    <property type="evidence" value="ECO:0007669"/>
    <property type="project" value="UniProtKB-UniRule"/>
</dbReference>
<keyword evidence="4" id="KW-0479">Metal-binding</keyword>
<dbReference type="AlphaFoldDB" id="A0A075FX95"/>
<comment type="pathway">
    <text evidence="10">Purine metabolism; IMP biosynthesis via de novo pathway; 5-formamido-1-(5-phospho-D-ribosyl)imidazole-4-carboxamide from 5-amino-1-(5-phospho-D-ribosyl)imidazole-4-carboxamide (formate route): step 1/1.</text>
</comment>
<dbReference type="Gene3D" id="3.40.50.20">
    <property type="match status" value="1"/>
</dbReference>
<feature type="binding site" evidence="10">
    <location>
        <position position="247"/>
    </location>
    <ligand>
        <name>5-amino-1-(5-phospho-beta-D-ribosyl)imidazole-4-carboxamide</name>
        <dbReference type="ChEBI" id="CHEBI:58475"/>
    </ligand>
</feature>
<name>A0A075FX95_9ARCH</name>
<dbReference type="Pfam" id="PF06849">
    <property type="entry name" value="DUF1246"/>
    <property type="match status" value="1"/>
</dbReference>
<evidence type="ECO:0000259" key="11">
    <source>
        <dbReference type="PROSITE" id="PS50975"/>
    </source>
</evidence>
<dbReference type="InterPro" id="IPR013815">
    <property type="entry name" value="ATP_grasp_subdomain_1"/>
</dbReference>
<comment type="function">
    <text evidence="10">Catalyzes the ATP- and formate-dependent formylation of 5-aminoimidazole-4-carboxamide-1-beta-d-ribofuranosyl 5'-monophosphate (AICAR) to 5-formaminoimidazole-4-carboxamide-1-beta-d-ribofuranosyl 5'-monophosphate (FAICAR) in the absence of folates.</text>
</comment>
<dbReference type="HAMAP" id="MF_01163">
    <property type="entry name" value="IMP_biosynth_PurP"/>
    <property type="match status" value="1"/>
</dbReference>
<dbReference type="UniPathway" id="UPA00074">
    <property type="reaction ID" value="UER00134"/>
</dbReference>
<dbReference type="Gene3D" id="3.30.1490.20">
    <property type="entry name" value="ATP-grasp fold, A domain"/>
    <property type="match status" value="1"/>
</dbReference>
<gene>
    <name evidence="10 12" type="primary">purP</name>
</gene>
<dbReference type="InterPro" id="IPR016185">
    <property type="entry name" value="PreATP-grasp_dom_sf"/>
</dbReference>
<evidence type="ECO:0000256" key="6">
    <source>
        <dbReference type="ARBA" id="ARBA00022755"/>
    </source>
</evidence>
<keyword evidence="8" id="KW-0460">Magnesium</keyword>
<comment type="cofactor">
    <cofactor evidence="2">
        <name>Mg(2+)</name>
        <dbReference type="ChEBI" id="CHEBI:18420"/>
    </cofactor>
</comment>
<dbReference type="Gene3D" id="3.30.470.20">
    <property type="entry name" value="ATP-grasp fold, B domain"/>
    <property type="match status" value="1"/>
</dbReference>
<evidence type="ECO:0000256" key="7">
    <source>
        <dbReference type="ARBA" id="ARBA00022840"/>
    </source>
</evidence>
<comment type="cofactor">
    <cofactor evidence="1">
        <name>Mn(2+)</name>
        <dbReference type="ChEBI" id="CHEBI:29035"/>
    </cofactor>
</comment>
<keyword evidence="9" id="KW-0464">Manganese</keyword>
<dbReference type="InterPro" id="IPR011761">
    <property type="entry name" value="ATP-grasp"/>
</dbReference>
<comment type="similarity">
    <text evidence="10">Belongs to the phosphohexose mutase family.</text>
</comment>
<proteinExistence type="inferred from homology"/>
<dbReference type="GO" id="GO:0005524">
    <property type="term" value="F:ATP binding"/>
    <property type="evidence" value="ECO:0007669"/>
    <property type="project" value="UniProtKB-UniRule"/>
</dbReference>
<dbReference type="InterPro" id="IPR009720">
    <property type="entry name" value="IMP_biosynth_PurP_C"/>
</dbReference>
<dbReference type="GO" id="GO:0000287">
    <property type="term" value="F:magnesium ion binding"/>
    <property type="evidence" value="ECO:0007669"/>
    <property type="project" value="InterPro"/>
</dbReference>
<organism evidence="12">
    <name type="scientific">uncultured marine thaumarchaeote AD1000_71_B04</name>
    <dbReference type="NCBI Taxonomy" id="1455936"/>
    <lineage>
        <taxon>Archaea</taxon>
        <taxon>Nitrososphaerota</taxon>
        <taxon>environmental samples</taxon>
    </lineage>
</organism>
<evidence type="ECO:0000256" key="4">
    <source>
        <dbReference type="ARBA" id="ARBA00022723"/>
    </source>
</evidence>
<evidence type="ECO:0000256" key="5">
    <source>
        <dbReference type="ARBA" id="ARBA00022741"/>
    </source>
</evidence>
<dbReference type="SUPFAM" id="SSF56059">
    <property type="entry name" value="Glutathione synthetase ATP-binding domain-like"/>
    <property type="match status" value="1"/>
</dbReference>
<evidence type="ECO:0000256" key="1">
    <source>
        <dbReference type="ARBA" id="ARBA00001936"/>
    </source>
</evidence>
<feature type="binding site" evidence="10">
    <location>
        <position position="19"/>
    </location>
    <ligand>
        <name>5-amino-1-(5-phospho-beta-D-ribosyl)imidazole-4-carboxamide</name>
        <dbReference type="ChEBI" id="CHEBI:58475"/>
    </ligand>
</feature>
<dbReference type="PIRSF" id="PIRSF004602">
    <property type="entry name" value="ATPgrasp_PurP"/>
    <property type="match status" value="1"/>
</dbReference>
<protein>
    <recommendedName>
        <fullName evidence="10">5-formaminoimidazole-4-carboxamide-1-(beta)-D-ribofuranosyl 5'-monophosphate synthetase</fullName>
        <ecNumber evidence="10">6.3.4.23</ecNumber>
    </recommendedName>
    <alternativeName>
        <fullName evidence="10">5-aminoimidazole-4-carboxamide-1-beta-D-ribofuranosyl 5'-monophosphate--formate ligase</fullName>
    </alternativeName>
</protein>
<evidence type="ECO:0000256" key="8">
    <source>
        <dbReference type="ARBA" id="ARBA00022842"/>
    </source>
</evidence>
<dbReference type="InterPro" id="IPR023656">
    <property type="entry name" value="IMP_biosynth_PurP"/>
</dbReference>
<dbReference type="PROSITE" id="PS50975">
    <property type="entry name" value="ATP_GRASP"/>
    <property type="match status" value="1"/>
</dbReference>
<evidence type="ECO:0000256" key="3">
    <source>
        <dbReference type="ARBA" id="ARBA00022598"/>
    </source>
</evidence>
<feature type="binding site" evidence="10">
    <location>
        <position position="219"/>
    </location>
    <ligand>
        <name>ATP</name>
        <dbReference type="ChEBI" id="CHEBI:30616"/>
    </ligand>
</feature>
<evidence type="ECO:0000256" key="10">
    <source>
        <dbReference type="HAMAP-Rule" id="MF_01163"/>
    </source>
</evidence>
<feature type="binding site" evidence="10">
    <location>
        <position position="86"/>
    </location>
    <ligand>
        <name>5-amino-1-(5-phospho-beta-D-ribosyl)imidazole-4-carboxamide</name>
        <dbReference type="ChEBI" id="CHEBI:58475"/>
    </ligand>
</feature>
<dbReference type="EC" id="6.3.4.23" evidence="10"/>
<dbReference type="EMBL" id="KF900465">
    <property type="protein sequence ID" value="AIE95928.1"/>
    <property type="molecule type" value="Genomic_DNA"/>
</dbReference>
<keyword evidence="6 10" id="KW-0658">Purine biosynthesis</keyword>
<keyword evidence="3 10" id="KW-0436">Ligase</keyword>
<evidence type="ECO:0000256" key="9">
    <source>
        <dbReference type="ARBA" id="ARBA00023211"/>
    </source>
</evidence>
<keyword evidence="7 10" id="KW-0067">ATP-binding</keyword>
<reference evidence="12" key="1">
    <citation type="journal article" date="2014" name="Genome Biol. Evol.">
        <title>Pangenome evidence for extensive interdomain horizontal transfer affecting lineage core and shell genes in uncultured planktonic thaumarchaeota and euryarchaeota.</title>
        <authorList>
            <person name="Deschamps P."/>
            <person name="Zivanovic Y."/>
            <person name="Moreira D."/>
            <person name="Rodriguez-Valera F."/>
            <person name="Lopez-Garcia P."/>
        </authorList>
    </citation>
    <scope>NUCLEOTIDE SEQUENCE</scope>
</reference>
<dbReference type="Pfam" id="PF06973">
    <property type="entry name" value="DUF1297"/>
    <property type="match status" value="1"/>
</dbReference>
<dbReference type="PANTHER" id="PTHR38147">
    <property type="entry name" value="5-FORMAMINOIMIDAZOLE-4-CARBOXAMIDE-1-(BETA)-D-RIBOFURANOSYL 5'-MONOPHOSPHATE SYNTHETASE-RELATED"/>
    <property type="match status" value="1"/>
</dbReference>
<evidence type="ECO:0000313" key="12">
    <source>
        <dbReference type="EMBL" id="AIE95928.1"/>
    </source>
</evidence>
<dbReference type="GO" id="GO:0016879">
    <property type="term" value="F:ligase activity, forming carbon-nitrogen bonds"/>
    <property type="evidence" value="ECO:0007669"/>
    <property type="project" value="UniProtKB-UniRule"/>
</dbReference>
<evidence type="ECO:0000256" key="2">
    <source>
        <dbReference type="ARBA" id="ARBA00001946"/>
    </source>
</evidence>
<dbReference type="SUPFAM" id="SSF52440">
    <property type="entry name" value="PreATP-grasp domain"/>
    <property type="match status" value="1"/>
</dbReference>
<keyword evidence="5 10" id="KW-0547">Nucleotide-binding</keyword>
<feature type="domain" description="ATP-grasp" evidence="11">
    <location>
        <begin position="93"/>
        <end position="326"/>
    </location>
</feature>
<comment type="catalytic activity">
    <reaction evidence="10">
        <text>5-amino-1-(5-phospho-beta-D-ribosyl)imidazole-4-carboxamide + formate + ATP = 5-formamido-1-(5-phospho-D-ribosyl)imidazole-4-carboxamide + ADP + phosphate</text>
        <dbReference type="Rhea" id="RHEA:24836"/>
        <dbReference type="ChEBI" id="CHEBI:15740"/>
        <dbReference type="ChEBI" id="CHEBI:30616"/>
        <dbReference type="ChEBI" id="CHEBI:43474"/>
        <dbReference type="ChEBI" id="CHEBI:58467"/>
        <dbReference type="ChEBI" id="CHEBI:58475"/>
        <dbReference type="ChEBI" id="CHEBI:456216"/>
        <dbReference type="EC" id="6.3.4.23"/>
    </reaction>
</comment>
<sequence>MHVHNVILQLVSVATLGSHCALQVLKGAKDEGFKTILVCEKKREKLYRRFKFIDELIIVEKFSDILNQEIQDKLKQQDAILIPHGTLIAQMSSEEIESINIPVFGNKWILRWESDREMKEKLMREAALPMPKPVTDPKDIEKLVIVKRQGAAGGKGYFMAANEEDYNTKRNQLISEGVISKDETLYIQEYAAGVLAYLQFFYSPLTNELEFFGVDQRHESDIEGLGRIPSEQQLKSKKVPSFNVIGNSPLVLRESLLDEVYTMAENFVKASAKLVPPGMNGPFCIEGVYDENAQFSAFEFSARIVAGTNIFMNGSPYTTLIFDEPMSMGRRIAREIKEADTNNQLKNITT</sequence>
<dbReference type="PANTHER" id="PTHR38147:SF2">
    <property type="entry name" value="5-FORMAMINOIMIDAZOLE-4-CARBOXAMIDE-1-(BETA)-D-RIBOFURANOSYL 5'-MONOPHOSPHATE SYNTHETASE"/>
    <property type="match status" value="1"/>
</dbReference>
<dbReference type="InterPro" id="IPR010672">
    <property type="entry name" value="IMP_biosynth_PurP_N"/>
</dbReference>